<dbReference type="EMBL" id="QRDJ01000007">
    <property type="protein sequence ID" value="REC94910.1"/>
    <property type="molecule type" value="Genomic_DNA"/>
</dbReference>
<keyword evidence="1" id="KW-0479">Metal-binding</keyword>
<evidence type="ECO:0000313" key="6">
    <source>
        <dbReference type="EMBL" id="REC94910.1"/>
    </source>
</evidence>
<dbReference type="PANTHER" id="PTHR38777:SF1">
    <property type="entry name" value="DNAK SUPPRESSOR PROTEIN"/>
    <property type="match status" value="1"/>
</dbReference>
<name>A0A3D9DVV5_9GAMM</name>
<evidence type="ECO:0000256" key="2">
    <source>
        <dbReference type="ARBA" id="ARBA00022771"/>
    </source>
</evidence>
<dbReference type="PRINTS" id="PR00618">
    <property type="entry name" value="DKSAZNFINGER"/>
</dbReference>
<reference evidence="6 7" key="1">
    <citation type="submission" date="2018-07" db="EMBL/GenBank/DDBJ databases">
        <title>Genomic Encyclopedia of Type Strains, Phase IV (KMG-IV): sequencing the most valuable type-strain genomes for metagenomic binning, comparative biology and taxonomic classification.</title>
        <authorList>
            <person name="Goeker M."/>
        </authorList>
    </citation>
    <scope>NUCLEOTIDE SEQUENCE [LARGE SCALE GENOMIC DNA]</scope>
    <source>
        <strain evidence="6 7">DSM 14324</strain>
    </source>
</reference>
<keyword evidence="7" id="KW-1185">Reference proteome</keyword>
<dbReference type="NCBIfam" id="TIGR02419">
    <property type="entry name" value="C4_traR_proteo"/>
    <property type="match status" value="1"/>
</dbReference>
<accession>A0A3D9DVV5</accession>
<dbReference type="PROSITE" id="PS01102">
    <property type="entry name" value="ZF_DKSA_1"/>
    <property type="match status" value="1"/>
</dbReference>
<dbReference type="InterPro" id="IPR012783">
    <property type="entry name" value="Znf_C4_TraR"/>
</dbReference>
<proteinExistence type="predicted"/>
<evidence type="ECO:0000256" key="3">
    <source>
        <dbReference type="ARBA" id="ARBA00022833"/>
    </source>
</evidence>
<comment type="caution">
    <text evidence="6">The sequence shown here is derived from an EMBL/GenBank/DDBJ whole genome shotgun (WGS) entry which is preliminary data.</text>
</comment>
<gene>
    <name evidence="6" type="ORF">C8D72_1739</name>
</gene>
<dbReference type="PANTHER" id="PTHR38777">
    <property type="entry name" value="FELS-2 PROPHAGE PROTEIN"/>
    <property type="match status" value="1"/>
</dbReference>
<feature type="domain" description="Zinc finger DksA/TraR C4-type" evidence="5">
    <location>
        <begin position="32"/>
        <end position="64"/>
    </location>
</feature>
<dbReference type="SUPFAM" id="SSF57716">
    <property type="entry name" value="Glucocorticoid receptor-like (DNA-binding domain)"/>
    <property type="match status" value="1"/>
</dbReference>
<evidence type="ECO:0000259" key="5">
    <source>
        <dbReference type="Pfam" id="PF01258"/>
    </source>
</evidence>
<dbReference type="RefSeq" id="WP_115853998.1">
    <property type="nucleotide sequence ID" value="NZ_QRDJ01000007.1"/>
</dbReference>
<dbReference type="GO" id="GO:0008270">
    <property type="term" value="F:zinc ion binding"/>
    <property type="evidence" value="ECO:0007669"/>
    <property type="project" value="UniProtKB-KW"/>
</dbReference>
<organism evidence="6 7">
    <name type="scientific">Kushneria indalinina DSM 14324</name>
    <dbReference type="NCBI Taxonomy" id="1122140"/>
    <lineage>
        <taxon>Bacteria</taxon>
        <taxon>Pseudomonadati</taxon>
        <taxon>Pseudomonadota</taxon>
        <taxon>Gammaproteobacteria</taxon>
        <taxon>Oceanospirillales</taxon>
        <taxon>Halomonadaceae</taxon>
        <taxon>Kushneria</taxon>
    </lineage>
</organism>
<dbReference type="InterPro" id="IPR020458">
    <property type="entry name" value="Znf_DskA_TraR_CS"/>
</dbReference>
<evidence type="ECO:0000256" key="4">
    <source>
        <dbReference type="PROSITE-ProRule" id="PRU00510"/>
    </source>
</evidence>
<dbReference type="InterPro" id="IPR020460">
    <property type="entry name" value="Znf_C4-type_bac"/>
</dbReference>
<dbReference type="AlphaFoldDB" id="A0A3D9DVV5"/>
<dbReference type="InterPro" id="IPR000962">
    <property type="entry name" value="Znf_DskA_TraR"/>
</dbReference>
<evidence type="ECO:0000256" key="1">
    <source>
        <dbReference type="ARBA" id="ARBA00022723"/>
    </source>
</evidence>
<protein>
    <submittedName>
        <fullName evidence="6">TraR/DksA family transcriptional regulator</fullName>
    </submittedName>
</protein>
<sequence>MADSIDLANENSQRRLDAALASRTRIGGMPSLTHCDDCGDPIPEARRNAVPGVATCIDCQAFNEHKSKGVRR</sequence>
<feature type="zinc finger region" description="dksA C4-type" evidence="4">
    <location>
        <begin position="35"/>
        <end position="59"/>
    </location>
</feature>
<dbReference type="Pfam" id="PF01258">
    <property type="entry name" value="zf-dskA_traR"/>
    <property type="match status" value="1"/>
</dbReference>
<evidence type="ECO:0000313" key="7">
    <source>
        <dbReference type="Proteomes" id="UP000256334"/>
    </source>
</evidence>
<dbReference type="PROSITE" id="PS51128">
    <property type="entry name" value="ZF_DKSA_2"/>
    <property type="match status" value="1"/>
</dbReference>
<dbReference type="GO" id="GO:1900378">
    <property type="term" value="P:positive regulation of secondary metabolite biosynthetic process"/>
    <property type="evidence" value="ECO:0007669"/>
    <property type="project" value="TreeGrafter"/>
</dbReference>
<dbReference type="Gene3D" id="1.20.120.910">
    <property type="entry name" value="DksA, coiled-coil domain"/>
    <property type="match status" value="1"/>
</dbReference>
<dbReference type="OrthoDB" id="962301at2"/>
<keyword evidence="2" id="KW-0863">Zinc-finger</keyword>
<keyword evidence="3" id="KW-0862">Zinc</keyword>
<dbReference type="Proteomes" id="UP000256334">
    <property type="component" value="Unassembled WGS sequence"/>
</dbReference>